<evidence type="ECO:0000313" key="3">
    <source>
        <dbReference type="EMBL" id="EGR33867.1"/>
    </source>
</evidence>
<feature type="transmembrane region" description="Helical" evidence="2">
    <location>
        <begin position="234"/>
        <end position="251"/>
    </location>
</feature>
<feature type="transmembrane region" description="Helical" evidence="2">
    <location>
        <begin position="263"/>
        <end position="282"/>
    </location>
</feature>
<gene>
    <name evidence="3" type="ORF">IMG5_034150</name>
</gene>
<keyword evidence="2" id="KW-0812">Transmembrane</keyword>
<dbReference type="GeneID" id="14910055"/>
<dbReference type="InParanoid" id="G0QLP2"/>
<dbReference type="AlphaFoldDB" id="G0QLP2"/>
<evidence type="ECO:0000313" key="4">
    <source>
        <dbReference type="Proteomes" id="UP000008983"/>
    </source>
</evidence>
<organism evidence="3 4">
    <name type="scientific">Ichthyophthirius multifiliis</name>
    <name type="common">White spot disease agent</name>
    <name type="synonym">Ich</name>
    <dbReference type="NCBI Taxonomy" id="5932"/>
    <lineage>
        <taxon>Eukaryota</taxon>
        <taxon>Sar</taxon>
        <taxon>Alveolata</taxon>
        <taxon>Ciliophora</taxon>
        <taxon>Intramacronucleata</taxon>
        <taxon>Oligohymenophorea</taxon>
        <taxon>Hymenostomatida</taxon>
        <taxon>Ophryoglenina</taxon>
        <taxon>Ichthyophthirius</taxon>
    </lineage>
</organism>
<evidence type="ECO:0008006" key="5">
    <source>
        <dbReference type="Google" id="ProtNLM"/>
    </source>
</evidence>
<feature type="coiled-coil region" evidence="1">
    <location>
        <begin position="79"/>
        <end position="106"/>
    </location>
</feature>
<feature type="transmembrane region" description="Helical" evidence="2">
    <location>
        <begin position="155"/>
        <end position="176"/>
    </location>
</feature>
<dbReference type="EMBL" id="GL983290">
    <property type="protein sequence ID" value="EGR33867.1"/>
    <property type="molecule type" value="Genomic_DNA"/>
</dbReference>
<feature type="non-terminal residue" evidence="3">
    <location>
        <position position="308"/>
    </location>
</feature>
<accession>G0QLP2</accession>
<keyword evidence="2" id="KW-0472">Membrane</keyword>
<evidence type="ECO:0000256" key="2">
    <source>
        <dbReference type="SAM" id="Phobius"/>
    </source>
</evidence>
<protein>
    <recommendedName>
        <fullName evidence="5">Transmembrane protein</fullName>
    </recommendedName>
</protein>
<dbReference type="Proteomes" id="UP000008983">
    <property type="component" value="Unassembled WGS sequence"/>
</dbReference>
<proteinExistence type="predicted"/>
<sequence>MTQEEIENMELNKKEKNRIYTDFKKQYNYEEDDEDNDYFDDQRMKKQIMMIKSQIQVDIPENYDPYKKMKEYLQSGGKMKEYQKQIKKYKKLNAEERRQLLEEQQSMGIQKYNKIVINKNNFNQKWSINKQKRYENWVLEYEGKQVGGFQEQFQIALFILLVMSVSGISDVWNCILEKDNHQNKQLCMAVRKKLNCKTVQGPLNGLISLHTDQNANATAEISCPWQSGISEIRICFILSSIVSIILAALALKKEDKEYSNMHTVSAMFLSVLMIISALFDYISIRNSLINNYNLCNLKEEFFVDEQTK</sequence>
<dbReference type="OrthoDB" id="287201at2759"/>
<name>G0QLP2_ICHMU</name>
<evidence type="ECO:0000256" key="1">
    <source>
        <dbReference type="SAM" id="Coils"/>
    </source>
</evidence>
<keyword evidence="2" id="KW-1133">Transmembrane helix</keyword>
<keyword evidence="4" id="KW-1185">Reference proteome</keyword>
<dbReference type="RefSeq" id="XP_004039091.1">
    <property type="nucleotide sequence ID" value="XM_004039043.1"/>
</dbReference>
<keyword evidence="1" id="KW-0175">Coiled coil</keyword>
<dbReference type="eggNOG" id="ENOG502SQNV">
    <property type="taxonomic scope" value="Eukaryota"/>
</dbReference>
<reference evidence="3 4" key="1">
    <citation type="submission" date="2011-07" db="EMBL/GenBank/DDBJ databases">
        <authorList>
            <person name="Coyne R."/>
            <person name="Brami D."/>
            <person name="Johnson J."/>
            <person name="Hostetler J."/>
            <person name="Hannick L."/>
            <person name="Clark T."/>
            <person name="Cassidy-Hanley D."/>
            <person name="Inman J."/>
        </authorList>
    </citation>
    <scope>NUCLEOTIDE SEQUENCE [LARGE SCALE GENOMIC DNA]</scope>
    <source>
        <strain evidence="3 4">G5</strain>
    </source>
</reference>